<dbReference type="CDD" id="cd00028">
    <property type="entry name" value="B_lectin"/>
    <property type="match status" value="1"/>
</dbReference>
<dbReference type="PANTHER" id="PTHR27002:SF1082">
    <property type="entry name" value="OS06G0693000 PROTEIN"/>
    <property type="match status" value="1"/>
</dbReference>
<evidence type="ECO:0000256" key="6">
    <source>
        <dbReference type="ARBA" id="ARBA00022741"/>
    </source>
</evidence>
<dbReference type="Pfam" id="PF08276">
    <property type="entry name" value="PAN_2"/>
    <property type="match status" value="1"/>
</dbReference>
<feature type="chain" id="PRO_5042489571" description="Receptor-like serine/threonine-protein kinase" evidence="16">
    <location>
        <begin position="28"/>
        <end position="831"/>
    </location>
</feature>
<dbReference type="InterPro" id="IPR000858">
    <property type="entry name" value="S_locus_glycoprot_dom"/>
</dbReference>
<dbReference type="InterPro" id="IPR001245">
    <property type="entry name" value="Ser-Thr/Tyr_kinase_cat_dom"/>
</dbReference>
<reference evidence="21" key="1">
    <citation type="submission" date="2025-08" db="UniProtKB">
        <authorList>
            <consortium name="RefSeq"/>
        </authorList>
    </citation>
    <scope>IDENTIFICATION</scope>
</reference>
<evidence type="ECO:0000313" key="21">
    <source>
        <dbReference type="RefSeq" id="XP_011004258.1"/>
    </source>
</evidence>
<feature type="transmembrane region" description="Helical" evidence="15">
    <location>
        <begin position="436"/>
        <end position="461"/>
    </location>
</feature>
<proteinExistence type="inferred from homology"/>
<evidence type="ECO:0000256" key="7">
    <source>
        <dbReference type="ARBA" id="ARBA00022777"/>
    </source>
</evidence>
<dbReference type="PANTHER" id="PTHR27002">
    <property type="entry name" value="RECEPTOR-LIKE SERINE/THREONINE-PROTEIN KINASE SD1-8"/>
    <property type="match status" value="1"/>
</dbReference>
<evidence type="ECO:0000256" key="15">
    <source>
        <dbReference type="SAM" id="Phobius"/>
    </source>
</evidence>
<dbReference type="SUPFAM" id="SSF56112">
    <property type="entry name" value="Protein kinase-like (PK-like)"/>
    <property type="match status" value="1"/>
</dbReference>
<evidence type="ECO:0000313" key="20">
    <source>
        <dbReference type="Proteomes" id="UP000694918"/>
    </source>
</evidence>
<keyword evidence="10" id="KW-0325">Glycoprotein</keyword>
<evidence type="ECO:0000256" key="13">
    <source>
        <dbReference type="PIRNR" id="PIRNR000641"/>
    </source>
</evidence>
<comment type="similarity">
    <text evidence="13">Belongs to the protein kinase superfamily. Ser/Thr protein kinase family.</text>
</comment>
<evidence type="ECO:0000256" key="12">
    <source>
        <dbReference type="ARBA" id="ARBA00048679"/>
    </source>
</evidence>
<protein>
    <recommendedName>
        <fullName evidence="13">Receptor-like serine/threonine-protein kinase</fullName>
        <ecNumber evidence="13">2.7.11.1</ecNumber>
    </recommendedName>
</protein>
<accession>A0AAJ6X3D5</accession>
<dbReference type="PROSITE" id="PS50927">
    <property type="entry name" value="BULB_LECTIN"/>
    <property type="match status" value="1"/>
</dbReference>
<keyword evidence="15" id="KW-1133">Transmembrane helix</keyword>
<dbReference type="InterPro" id="IPR036426">
    <property type="entry name" value="Bulb-type_lectin_dom_sf"/>
</dbReference>
<evidence type="ECO:0000259" key="19">
    <source>
        <dbReference type="PROSITE" id="PS50948"/>
    </source>
</evidence>
<dbReference type="CDD" id="cd01098">
    <property type="entry name" value="PAN_AP_plant"/>
    <property type="match status" value="1"/>
</dbReference>
<dbReference type="GeneID" id="105110794"/>
<dbReference type="SMART" id="SM00220">
    <property type="entry name" value="S_TKc"/>
    <property type="match status" value="1"/>
</dbReference>
<feature type="domain" description="Apple" evidence="19">
    <location>
        <begin position="340"/>
        <end position="424"/>
    </location>
</feature>
<evidence type="ECO:0000256" key="8">
    <source>
        <dbReference type="ARBA" id="ARBA00022840"/>
    </source>
</evidence>
<evidence type="ECO:0000256" key="1">
    <source>
        <dbReference type="ARBA" id="ARBA00004251"/>
    </source>
</evidence>
<dbReference type="AlphaFoldDB" id="A0AAJ6X3D5"/>
<dbReference type="KEGG" id="peu:105110794"/>
<evidence type="ECO:0000256" key="5">
    <source>
        <dbReference type="ARBA" id="ARBA00022729"/>
    </source>
</evidence>
<keyword evidence="3 13" id="KW-0723">Serine/threonine-protein kinase</keyword>
<dbReference type="EC" id="2.7.11.1" evidence="13"/>
<evidence type="ECO:0000256" key="16">
    <source>
        <dbReference type="SAM" id="SignalP"/>
    </source>
</evidence>
<sequence>MGFVSCKFVAVLLLLFLLLFCFDFGVAVDIITSSQFIKDPEAIVSASNIFKLGFFSPVNSTNRYVGIWYNAMPTVNLVWVANRNKPLNDSSGVLKIFQDGNLVVLNGQQEILWSSNVLVGVKDSRAQLTDEGNLVLLGKNNGNVLWESFQQPCNTLLPNMRLSANARTGESTVLTSWISPSDPSVGRFSVSMDPLRIPEVFVWNYKSPYWRSGPWNGQIFIGIPEMKSVYLDGFNLAKTADGAVSLSFTYVNQPTSNFVLRSDGSLIERSWKVENQDWLYIWNRPETECDIYGKCGAFGSCNAMNSPICSCLRGFAPKNPDEWNKGNWTSGCVRRTPLECTETQNIREVNPADGFLKLEMIKVPDFAEWSSLYSELECRNECLSNRSCIAFSYYKGIGCMLWTRSLIDIQKFSVGGADLYLRLAYSELDKKKSVKIVISITVIFGTIAFSTCAFLSWRWMVKHGERKRKSKEISLSKSEEPCRPPSDGNMIRNSGGKVKLQELPAVFSLQELENATNSFEISNKLGEGGFGPVYRGKLPDGQEIAVKRLSRASQQGLEEFMNEVSVISKLQHRNLVKLLAYCVEGEEKMLVYEYMPNKSLDAFLFDSAKHELLDWKKRFNIIEGVCRGLLYLHRDSRLRIIHRDLKASNILLDQELNAKISDFGMARSFGGSEDQAKTTRVVGTYGYMAPEYAMEGRFSEKSDVYSFGVLLLEIISGRRNSSFYDNEKDLSFLGFAWKLWTEGKLSALADRVLSDPCFQDEIYRSIHVGLLCVQEFARDRPAVPTIISMLHSEIVDLPAPKKPALGFDMGSLQWRQTICSNDITITVIGGR</sequence>
<comment type="catalytic activity">
    <reaction evidence="11 13">
        <text>L-threonyl-[protein] + ATP = O-phospho-L-threonyl-[protein] + ADP + H(+)</text>
        <dbReference type="Rhea" id="RHEA:46608"/>
        <dbReference type="Rhea" id="RHEA-COMP:11060"/>
        <dbReference type="Rhea" id="RHEA-COMP:11605"/>
        <dbReference type="ChEBI" id="CHEBI:15378"/>
        <dbReference type="ChEBI" id="CHEBI:30013"/>
        <dbReference type="ChEBI" id="CHEBI:30616"/>
        <dbReference type="ChEBI" id="CHEBI:61977"/>
        <dbReference type="ChEBI" id="CHEBI:456216"/>
        <dbReference type="EC" id="2.7.11.1"/>
    </reaction>
</comment>
<keyword evidence="20" id="KW-1185">Reference proteome</keyword>
<dbReference type="PROSITE" id="PS50011">
    <property type="entry name" value="PROTEIN_KINASE_DOM"/>
    <property type="match status" value="1"/>
</dbReference>
<keyword evidence="6 13" id="KW-0547">Nucleotide-binding</keyword>
<evidence type="ECO:0000256" key="3">
    <source>
        <dbReference type="ARBA" id="ARBA00022527"/>
    </source>
</evidence>
<feature type="compositionally biased region" description="Basic and acidic residues" evidence="14">
    <location>
        <begin position="471"/>
        <end position="482"/>
    </location>
</feature>
<dbReference type="SMART" id="SM00473">
    <property type="entry name" value="PAN_AP"/>
    <property type="match status" value="1"/>
</dbReference>
<dbReference type="Pfam" id="PF00954">
    <property type="entry name" value="S_locus_glycop"/>
    <property type="match status" value="1"/>
</dbReference>
<dbReference type="GO" id="GO:0005886">
    <property type="term" value="C:plasma membrane"/>
    <property type="evidence" value="ECO:0007669"/>
    <property type="project" value="UniProtKB-SubCell"/>
</dbReference>
<name>A0AAJ6X3D5_POPEU</name>
<dbReference type="FunFam" id="3.30.200.20:FF:000418">
    <property type="entry name" value="G-type lectin S-receptor-like serine/threonine-protein kinase"/>
    <property type="match status" value="1"/>
</dbReference>
<evidence type="ECO:0000256" key="4">
    <source>
        <dbReference type="ARBA" id="ARBA00022679"/>
    </source>
</evidence>
<keyword evidence="15" id="KW-0472">Membrane</keyword>
<keyword evidence="5 16" id="KW-0732">Signal</keyword>
<dbReference type="PROSITE" id="PS00108">
    <property type="entry name" value="PROTEIN_KINASE_ST"/>
    <property type="match status" value="1"/>
</dbReference>
<dbReference type="Pfam" id="PF01453">
    <property type="entry name" value="B_lectin"/>
    <property type="match status" value="1"/>
</dbReference>
<dbReference type="Proteomes" id="UP000694918">
    <property type="component" value="Unplaced"/>
</dbReference>
<dbReference type="InterPro" id="IPR008271">
    <property type="entry name" value="Ser/Thr_kinase_AS"/>
</dbReference>
<evidence type="ECO:0000256" key="2">
    <source>
        <dbReference type="ARBA" id="ARBA00022475"/>
    </source>
</evidence>
<feature type="domain" description="Protein kinase" evidence="17">
    <location>
        <begin position="519"/>
        <end position="794"/>
    </location>
</feature>
<gene>
    <name evidence="21" type="primary">LOC105110794</name>
</gene>
<keyword evidence="4 13" id="KW-0808">Transferase</keyword>
<keyword evidence="9" id="KW-1015">Disulfide bond</keyword>
<feature type="region of interest" description="Disordered" evidence="14">
    <location>
        <begin position="470"/>
        <end position="493"/>
    </location>
</feature>
<keyword evidence="8 13" id="KW-0067">ATP-binding</keyword>
<evidence type="ECO:0000256" key="9">
    <source>
        <dbReference type="ARBA" id="ARBA00023157"/>
    </source>
</evidence>
<comment type="catalytic activity">
    <reaction evidence="12 13">
        <text>L-seryl-[protein] + ATP = O-phospho-L-seryl-[protein] + ADP + H(+)</text>
        <dbReference type="Rhea" id="RHEA:17989"/>
        <dbReference type="Rhea" id="RHEA-COMP:9863"/>
        <dbReference type="Rhea" id="RHEA-COMP:11604"/>
        <dbReference type="ChEBI" id="CHEBI:15378"/>
        <dbReference type="ChEBI" id="CHEBI:29999"/>
        <dbReference type="ChEBI" id="CHEBI:30616"/>
        <dbReference type="ChEBI" id="CHEBI:83421"/>
        <dbReference type="ChEBI" id="CHEBI:456216"/>
        <dbReference type="EC" id="2.7.11.1"/>
    </reaction>
</comment>
<dbReference type="FunFam" id="1.10.510.10:FF:000060">
    <property type="entry name" value="G-type lectin S-receptor-like serine/threonine-protein kinase"/>
    <property type="match status" value="1"/>
</dbReference>
<evidence type="ECO:0000259" key="17">
    <source>
        <dbReference type="PROSITE" id="PS50011"/>
    </source>
</evidence>
<dbReference type="GO" id="GO:0004674">
    <property type="term" value="F:protein serine/threonine kinase activity"/>
    <property type="evidence" value="ECO:0007669"/>
    <property type="project" value="UniProtKB-KW"/>
</dbReference>
<dbReference type="CDD" id="cd14066">
    <property type="entry name" value="STKc_IRAK"/>
    <property type="match status" value="1"/>
</dbReference>
<dbReference type="Gene3D" id="1.10.510.10">
    <property type="entry name" value="Transferase(Phosphotransferase) domain 1"/>
    <property type="match status" value="1"/>
</dbReference>
<dbReference type="InterPro" id="IPR003609">
    <property type="entry name" value="Pan_app"/>
</dbReference>
<dbReference type="SUPFAM" id="SSF51110">
    <property type="entry name" value="alpha-D-mannose-specific plant lectins"/>
    <property type="match status" value="1"/>
</dbReference>
<dbReference type="FunFam" id="2.90.10.10:FF:000001">
    <property type="entry name" value="G-type lectin S-receptor-like serine/threonine-protein kinase"/>
    <property type="match status" value="1"/>
</dbReference>
<evidence type="ECO:0000259" key="18">
    <source>
        <dbReference type="PROSITE" id="PS50927"/>
    </source>
</evidence>
<evidence type="ECO:0000256" key="10">
    <source>
        <dbReference type="ARBA" id="ARBA00023180"/>
    </source>
</evidence>
<feature type="signal peptide" evidence="16">
    <location>
        <begin position="1"/>
        <end position="27"/>
    </location>
</feature>
<dbReference type="RefSeq" id="XP_011004258.1">
    <property type="nucleotide sequence ID" value="XM_011005956.1"/>
</dbReference>
<keyword evidence="7 13" id="KW-0418">Kinase</keyword>
<dbReference type="InterPro" id="IPR001480">
    <property type="entry name" value="Bulb-type_lectin_dom"/>
</dbReference>
<feature type="domain" description="Bulb-type lectin" evidence="18">
    <location>
        <begin position="28"/>
        <end position="149"/>
    </location>
</feature>
<dbReference type="PROSITE" id="PS50948">
    <property type="entry name" value="PAN"/>
    <property type="match status" value="1"/>
</dbReference>
<dbReference type="GO" id="GO:0005524">
    <property type="term" value="F:ATP binding"/>
    <property type="evidence" value="ECO:0007669"/>
    <property type="project" value="UniProtKB-KW"/>
</dbReference>
<keyword evidence="2" id="KW-1003">Cell membrane</keyword>
<dbReference type="PIRSF" id="PIRSF000641">
    <property type="entry name" value="SRK"/>
    <property type="match status" value="1"/>
</dbReference>
<dbReference type="GO" id="GO:0048544">
    <property type="term" value="P:recognition of pollen"/>
    <property type="evidence" value="ECO:0007669"/>
    <property type="project" value="InterPro"/>
</dbReference>
<organism evidence="20 21">
    <name type="scientific">Populus euphratica</name>
    <name type="common">Euphrates poplar</name>
    <dbReference type="NCBI Taxonomy" id="75702"/>
    <lineage>
        <taxon>Eukaryota</taxon>
        <taxon>Viridiplantae</taxon>
        <taxon>Streptophyta</taxon>
        <taxon>Embryophyta</taxon>
        <taxon>Tracheophyta</taxon>
        <taxon>Spermatophyta</taxon>
        <taxon>Magnoliopsida</taxon>
        <taxon>eudicotyledons</taxon>
        <taxon>Gunneridae</taxon>
        <taxon>Pentapetalae</taxon>
        <taxon>rosids</taxon>
        <taxon>fabids</taxon>
        <taxon>Malpighiales</taxon>
        <taxon>Salicaceae</taxon>
        <taxon>Saliceae</taxon>
        <taxon>Populus</taxon>
    </lineage>
</organism>
<dbReference type="CDD" id="cd00054">
    <property type="entry name" value="EGF_CA"/>
    <property type="match status" value="1"/>
</dbReference>
<dbReference type="InterPro" id="IPR000719">
    <property type="entry name" value="Prot_kinase_dom"/>
</dbReference>
<keyword evidence="15" id="KW-0812">Transmembrane</keyword>
<dbReference type="InterPro" id="IPR024171">
    <property type="entry name" value="SRK-like_kinase"/>
</dbReference>
<dbReference type="InterPro" id="IPR011009">
    <property type="entry name" value="Kinase-like_dom_sf"/>
</dbReference>
<evidence type="ECO:0000256" key="14">
    <source>
        <dbReference type="SAM" id="MobiDB-lite"/>
    </source>
</evidence>
<dbReference type="Pfam" id="PF07714">
    <property type="entry name" value="PK_Tyr_Ser-Thr"/>
    <property type="match status" value="1"/>
</dbReference>
<evidence type="ECO:0000256" key="11">
    <source>
        <dbReference type="ARBA" id="ARBA00047899"/>
    </source>
</evidence>
<dbReference type="SMART" id="SM00108">
    <property type="entry name" value="B_lectin"/>
    <property type="match status" value="1"/>
</dbReference>
<dbReference type="Gene3D" id="3.30.200.20">
    <property type="entry name" value="Phosphorylase Kinase, domain 1"/>
    <property type="match status" value="1"/>
</dbReference>
<dbReference type="Gene3D" id="2.90.10.10">
    <property type="entry name" value="Bulb-type lectin domain"/>
    <property type="match status" value="1"/>
</dbReference>
<comment type="subcellular location">
    <subcellularLocation>
        <location evidence="1">Cell membrane</location>
        <topology evidence="1">Single-pass type I membrane protein</topology>
    </subcellularLocation>
</comment>